<comment type="caution">
    <text evidence="2">The sequence shown here is derived from an EMBL/GenBank/DDBJ whole genome shotgun (WGS) entry which is preliminary data.</text>
</comment>
<sequence>MLELFLSSLERVAKIQPQITTLILVLALLGSDLIVFINDFMAVMK</sequence>
<dbReference type="PATRIC" id="fig|45658.8.peg.4177"/>
<name>A0A1E3WGY0_9VIBR</name>
<dbReference type="EMBL" id="MDCJ01000007">
    <property type="protein sequence ID" value="ODS05056.1"/>
    <property type="molecule type" value="Genomic_DNA"/>
</dbReference>
<keyword evidence="1" id="KW-0812">Transmembrane</keyword>
<evidence type="ECO:0000313" key="3">
    <source>
        <dbReference type="Proteomes" id="UP000095131"/>
    </source>
</evidence>
<accession>A0A1E3WGY0</accession>
<protein>
    <submittedName>
        <fullName evidence="2">Uncharacterized protein</fullName>
    </submittedName>
</protein>
<proteinExistence type="predicted"/>
<keyword evidence="1" id="KW-1133">Transmembrane helix</keyword>
<evidence type="ECO:0000313" key="2">
    <source>
        <dbReference type="EMBL" id="ODS05056.1"/>
    </source>
</evidence>
<gene>
    <name evidence="2" type="ORF">VSF3289_04196</name>
</gene>
<dbReference type="Proteomes" id="UP000095131">
    <property type="component" value="Unassembled WGS sequence"/>
</dbReference>
<evidence type="ECO:0000256" key="1">
    <source>
        <dbReference type="SAM" id="Phobius"/>
    </source>
</evidence>
<reference evidence="2 3" key="1">
    <citation type="submission" date="2016-08" db="EMBL/GenBank/DDBJ databases">
        <title>Genome sequencing of Vibrio scophthalmi strain FP3289, an isolated from Paralichthys olivaceus.</title>
        <authorList>
            <person name="Han H.-J."/>
        </authorList>
    </citation>
    <scope>NUCLEOTIDE SEQUENCE [LARGE SCALE GENOMIC DNA]</scope>
    <source>
        <strain evidence="2 3">FP3289</strain>
    </source>
</reference>
<dbReference type="AlphaFoldDB" id="A0A1E3WGY0"/>
<feature type="transmembrane region" description="Helical" evidence="1">
    <location>
        <begin position="20"/>
        <end position="41"/>
    </location>
</feature>
<organism evidence="2 3">
    <name type="scientific">Vibrio scophthalmi</name>
    <dbReference type="NCBI Taxonomy" id="45658"/>
    <lineage>
        <taxon>Bacteria</taxon>
        <taxon>Pseudomonadati</taxon>
        <taxon>Pseudomonadota</taxon>
        <taxon>Gammaproteobacteria</taxon>
        <taxon>Vibrionales</taxon>
        <taxon>Vibrionaceae</taxon>
        <taxon>Vibrio</taxon>
    </lineage>
</organism>
<keyword evidence="1" id="KW-0472">Membrane</keyword>